<protein>
    <submittedName>
        <fullName evidence="2">ATP synthase F0 subunit 8</fullName>
    </submittedName>
</protein>
<dbReference type="AlphaFoldDB" id="A0A5P9W7H1"/>
<organism evidence="2">
    <name type="scientific">Cryptopygus antarcticus travei</name>
    <dbReference type="NCBI Taxonomy" id="359048"/>
    <lineage>
        <taxon>Eukaryota</taxon>
        <taxon>Metazoa</taxon>
        <taxon>Ecdysozoa</taxon>
        <taxon>Arthropoda</taxon>
        <taxon>Hexapoda</taxon>
        <taxon>Collembola</taxon>
        <taxon>Entomobryomorpha</taxon>
        <taxon>Isotomoidea</taxon>
        <taxon>Isotomidae</taxon>
        <taxon>Anurophorinae</taxon>
        <taxon>Cryptopygus</taxon>
        <taxon>Cryptopygus antarcticus complex</taxon>
    </lineage>
</organism>
<name>A0A5P9W7H1_CRYAT</name>
<accession>A0A5P9W7H1</accession>
<dbReference type="EMBL" id="MK433191">
    <property type="protein sequence ID" value="QFX74481.1"/>
    <property type="molecule type" value="Genomic_DNA"/>
</dbReference>
<keyword evidence="1" id="KW-0472">Membrane</keyword>
<keyword evidence="2" id="KW-0496">Mitochondrion</keyword>
<evidence type="ECO:0000313" key="2">
    <source>
        <dbReference type="EMBL" id="QFX74481.1"/>
    </source>
</evidence>
<geneLocation type="mitochondrion" evidence="2"/>
<proteinExistence type="predicted"/>
<feature type="transmembrane region" description="Helical" evidence="1">
    <location>
        <begin position="6"/>
        <end position="26"/>
    </location>
</feature>
<keyword evidence="1" id="KW-0812">Transmembrane</keyword>
<sequence>MAPLSWLILFISFSALFMVSIYKMFFISNVKMELPISNYDLLNNQNQLNWKW</sequence>
<gene>
    <name evidence="2" type="primary">ATP8</name>
</gene>
<keyword evidence="1" id="KW-1133">Transmembrane helix</keyword>
<evidence type="ECO:0000256" key="1">
    <source>
        <dbReference type="SAM" id="Phobius"/>
    </source>
</evidence>
<reference evidence="2" key="1">
    <citation type="journal article" date="2019" name="Mitochondrial DNA Part B Resour">
        <title>The complete mitogenome of the springtail Cryptopygus antarcticus travei provides evidence for speciation in the Sub-Antarctic region.</title>
        <authorList>
            <person name="Monsanto D.M."/>
            <person name="Jansen van Vuuren B."/>
            <person name="Jagatap H."/>
            <person name="Jooste C.M."/>
            <person name="Janion-Scheepers C."/>
            <person name="Teske P.R."/>
            <person name="Emami-Khoyi A."/>
        </authorList>
    </citation>
    <scope>NUCLEOTIDE SEQUENCE</scope>
</reference>